<keyword evidence="2" id="KW-1185">Reference proteome</keyword>
<name>A0A1N7RCH0_9BACT</name>
<dbReference type="AlphaFoldDB" id="A0A1N7RCH0"/>
<evidence type="ECO:0000313" key="2">
    <source>
        <dbReference type="Proteomes" id="UP000186917"/>
    </source>
</evidence>
<dbReference type="STRING" id="477680.SAMN05421788_111201"/>
<evidence type="ECO:0000313" key="1">
    <source>
        <dbReference type="EMBL" id="SIT32694.1"/>
    </source>
</evidence>
<reference evidence="2" key="1">
    <citation type="submission" date="2017-01" db="EMBL/GenBank/DDBJ databases">
        <authorList>
            <person name="Varghese N."/>
            <person name="Submissions S."/>
        </authorList>
    </citation>
    <scope>NUCLEOTIDE SEQUENCE [LARGE SCALE GENOMIC DNA]</scope>
    <source>
        <strain evidence="2">DSM 21054</strain>
    </source>
</reference>
<dbReference type="Proteomes" id="UP000186917">
    <property type="component" value="Unassembled WGS sequence"/>
</dbReference>
<protein>
    <submittedName>
        <fullName evidence="1">Uncharacterized protein</fullName>
    </submittedName>
</protein>
<sequence>MFQKVERGEKVQAFDTYSQPDSINSHLFISGFFLLTKKRLKGPNLLFLYPKKVLMDRFLAINDEKYIFDNTINSKP</sequence>
<proteinExistence type="predicted"/>
<dbReference type="EMBL" id="FTOR01000011">
    <property type="protein sequence ID" value="SIT32694.1"/>
    <property type="molecule type" value="Genomic_DNA"/>
</dbReference>
<gene>
    <name evidence="1" type="ORF">SAMN05421788_111201</name>
</gene>
<dbReference type="RefSeq" id="WP_076382048.1">
    <property type="nucleotide sequence ID" value="NZ_FTOR01000011.1"/>
</dbReference>
<organism evidence="1 2">
    <name type="scientific">Filimonas lacunae</name>
    <dbReference type="NCBI Taxonomy" id="477680"/>
    <lineage>
        <taxon>Bacteria</taxon>
        <taxon>Pseudomonadati</taxon>
        <taxon>Bacteroidota</taxon>
        <taxon>Chitinophagia</taxon>
        <taxon>Chitinophagales</taxon>
        <taxon>Chitinophagaceae</taxon>
        <taxon>Filimonas</taxon>
    </lineage>
</organism>
<accession>A0A1N7RCH0</accession>